<proteinExistence type="predicted"/>
<sequence>MTATSNSRASESFTLWGWLCLLAKVARIVAGLIFKSVKYPLSRKSTSKRSFHHYITYEGMIDFQSSLTATEKQAVLPATATQCINFAHQYNLPYEPLTLSDGTVAFMLNGSSSPKHFPVGVNPFGRKAKKAAVLAAEMNIAKQKLNKVIVYFHGGGYVAPILPQHIHLIYGFEDKPRYKEGVVVYVLAYSLTSEHANQYPTQLRQAISLLDHIINTESIPPSCLTLMGNSAGGNLLLGVLLHLSHRNSNVPPLSLKDGEQFAAAVAISPWCTMDTSAKSTETNASKDVLAVSALAYWGGNFLGGHALDAWNSPLVAPAEWWADLKVDELLILYGEDEIMRDDTEALCKRIKSANPSRTTVYNLQGEGHEQIAMTKLLKLPWICESEKIYTAWMKERFL</sequence>
<evidence type="ECO:0000313" key="3">
    <source>
        <dbReference type="EMBL" id="EED21274.1"/>
    </source>
</evidence>
<organism evidence="3 4">
    <name type="scientific">Talaromyces stipitatus (strain ATCC 10500 / CBS 375.48 / QM 6759 / NRRL 1006)</name>
    <name type="common">Penicillium stipitatum</name>
    <dbReference type="NCBI Taxonomy" id="441959"/>
    <lineage>
        <taxon>Eukaryota</taxon>
        <taxon>Fungi</taxon>
        <taxon>Dikarya</taxon>
        <taxon>Ascomycota</taxon>
        <taxon>Pezizomycotina</taxon>
        <taxon>Eurotiomycetes</taxon>
        <taxon>Eurotiomycetidae</taxon>
        <taxon>Eurotiales</taxon>
        <taxon>Trichocomaceae</taxon>
        <taxon>Talaromyces</taxon>
        <taxon>Talaromyces sect. Talaromyces</taxon>
    </lineage>
</organism>
<dbReference type="ESTHER" id="talsn-b8m0h7">
    <property type="family name" value="Steryl_acetyl_hydrolase"/>
</dbReference>
<dbReference type="PANTHER" id="PTHR48081">
    <property type="entry name" value="AB HYDROLASE SUPERFAMILY PROTEIN C4A8.06C"/>
    <property type="match status" value="1"/>
</dbReference>
<dbReference type="STRING" id="441959.B8M0H7"/>
<accession>B8M0H7</accession>
<dbReference type="GeneID" id="8106111"/>
<dbReference type="EMBL" id="EQ962653">
    <property type="protein sequence ID" value="EED21274.1"/>
    <property type="molecule type" value="Genomic_DNA"/>
</dbReference>
<protein>
    <recommendedName>
        <fullName evidence="5">Alpha/beta hydrolase fold-3 domain-containing protein</fullName>
    </recommendedName>
</protein>
<dbReference type="Proteomes" id="UP000001745">
    <property type="component" value="Unassembled WGS sequence"/>
</dbReference>
<dbReference type="RefSeq" id="XP_002478237.1">
    <property type="nucleotide sequence ID" value="XM_002478192.1"/>
</dbReference>
<dbReference type="AlphaFoldDB" id="B8M0H7"/>
<dbReference type="InterPro" id="IPR019436">
    <property type="entry name" value="Say1-like"/>
</dbReference>
<name>B8M0H7_TALSN</name>
<evidence type="ECO:0000313" key="4">
    <source>
        <dbReference type="Proteomes" id="UP000001745"/>
    </source>
</evidence>
<dbReference type="eggNOG" id="KOG1515">
    <property type="taxonomic scope" value="Eukaryota"/>
</dbReference>
<evidence type="ECO:0000256" key="2">
    <source>
        <dbReference type="SAM" id="Phobius"/>
    </source>
</evidence>
<dbReference type="PANTHER" id="PTHR48081:SF31">
    <property type="entry name" value="STERYL ACETYL HYDROLASE MUG81-RELATED"/>
    <property type="match status" value="1"/>
</dbReference>
<evidence type="ECO:0008006" key="5">
    <source>
        <dbReference type="Google" id="ProtNLM"/>
    </source>
</evidence>
<keyword evidence="2" id="KW-1133">Transmembrane helix</keyword>
<dbReference type="InterPro" id="IPR050300">
    <property type="entry name" value="GDXG_lipolytic_enzyme"/>
</dbReference>
<keyword evidence="2" id="KW-0472">Membrane</keyword>
<dbReference type="Pfam" id="PF10340">
    <property type="entry name" value="Say1_Mug180"/>
    <property type="match status" value="1"/>
</dbReference>
<keyword evidence="1" id="KW-0378">Hydrolase</keyword>
<dbReference type="InterPro" id="IPR029058">
    <property type="entry name" value="AB_hydrolase_fold"/>
</dbReference>
<reference evidence="4" key="1">
    <citation type="journal article" date="2015" name="Genome Announc.">
        <title>Genome sequence of the AIDS-associated pathogen Penicillium marneffei (ATCC18224) and its near taxonomic relative Talaromyces stipitatus (ATCC10500).</title>
        <authorList>
            <person name="Nierman W.C."/>
            <person name="Fedorova-Abrams N.D."/>
            <person name="Andrianopoulos A."/>
        </authorList>
    </citation>
    <scope>NUCLEOTIDE SEQUENCE [LARGE SCALE GENOMIC DNA]</scope>
    <source>
        <strain evidence="4">ATCC 10500 / CBS 375.48 / QM 6759 / NRRL 1006</strain>
    </source>
</reference>
<dbReference type="VEuPathDB" id="FungiDB:TSTA_085050"/>
<keyword evidence="4" id="KW-1185">Reference proteome</keyword>
<dbReference type="PhylomeDB" id="B8M0H7"/>
<keyword evidence="2" id="KW-0812">Transmembrane</keyword>
<gene>
    <name evidence="3" type="ORF">TSTA_085050</name>
</gene>
<dbReference type="GO" id="GO:0016787">
    <property type="term" value="F:hydrolase activity"/>
    <property type="evidence" value="ECO:0007669"/>
    <property type="project" value="UniProtKB-KW"/>
</dbReference>
<dbReference type="SUPFAM" id="SSF53474">
    <property type="entry name" value="alpha/beta-Hydrolases"/>
    <property type="match status" value="1"/>
</dbReference>
<dbReference type="Gene3D" id="3.40.50.1820">
    <property type="entry name" value="alpha/beta hydrolase"/>
    <property type="match status" value="1"/>
</dbReference>
<feature type="transmembrane region" description="Helical" evidence="2">
    <location>
        <begin position="15"/>
        <end position="34"/>
    </location>
</feature>
<dbReference type="OrthoDB" id="2152029at2759"/>
<dbReference type="OMA" id="AISPWAN"/>
<evidence type="ECO:0000256" key="1">
    <source>
        <dbReference type="ARBA" id="ARBA00022801"/>
    </source>
</evidence>
<dbReference type="HOGENOM" id="CLU_042179_3_1_1"/>
<dbReference type="InParanoid" id="B8M0H7"/>